<dbReference type="AlphaFoldDB" id="A0A2Z2PX18"/>
<keyword evidence="9" id="KW-0808">Transferase</keyword>
<dbReference type="Pfam" id="PF11799">
    <property type="entry name" value="IMS_C"/>
    <property type="match status" value="1"/>
</dbReference>
<comment type="catalytic activity">
    <reaction evidence="7">
        <text>DNA(n) + a 2'-deoxyribonucleoside 5'-triphosphate = DNA(n+1) + diphosphate</text>
        <dbReference type="Rhea" id="RHEA:22508"/>
        <dbReference type="Rhea" id="RHEA-COMP:17339"/>
        <dbReference type="Rhea" id="RHEA-COMP:17340"/>
        <dbReference type="ChEBI" id="CHEBI:33019"/>
        <dbReference type="ChEBI" id="CHEBI:61560"/>
        <dbReference type="ChEBI" id="CHEBI:173112"/>
        <dbReference type="EC" id="2.7.7.7"/>
    </reaction>
</comment>
<accession>A0A2Z2PX18</accession>
<evidence type="ECO:0000256" key="1">
    <source>
        <dbReference type="ARBA" id="ARBA00001946"/>
    </source>
</evidence>
<keyword evidence="9" id="KW-0614">Plasmid</keyword>
<dbReference type="InterPro" id="IPR001126">
    <property type="entry name" value="UmuC"/>
</dbReference>
<name>A0A2Z2PX18_AGRTU</name>
<dbReference type="Gene3D" id="3.40.1170.60">
    <property type="match status" value="1"/>
</dbReference>
<evidence type="ECO:0000259" key="8">
    <source>
        <dbReference type="PROSITE" id="PS50173"/>
    </source>
</evidence>
<reference evidence="9" key="1">
    <citation type="submission" date="2016-10" db="EMBL/GenBank/DDBJ databases">
        <title>Agrobacterium Ti plasmids: Classification based on T-DNA and Vir regions organization.</title>
        <authorList>
            <person name="Nabi N."/>
            <person name="Vial L."/>
            <person name="Ben Hafsa A."/>
            <person name="Chapulliot D."/>
            <person name="Berard A."/>
            <person name="Chauveau A."/>
            <person name="Le Paslier M.-C."/>
            <person name="Harzallah Skhiri F."/>
            <person name="Brunel D."/>
            <person name="Nesme X."/>
            <person name="Chaouachi M."/>
        </authorList>
    </citation>
    <scope>NUCLEOTIDE SEQUENCE</scope>
    <source>
        <strain evidence="9">CFBP2407</strain>
        <plasmid evidence="9">pTi_CFBP2407</plasmid>
    </source>
</reference>
<dbReference type="CDD" id="cd03468">
    <property type="entry name" value="PolY_like"/>
    <property type="match status" value="1"/>
</dbReference>
<comment type="similarity">
    <text evidence="2">Belongs to the DNA polymerase type-Y family.</text>
</comment>
<dbReference type="SUPFAM" id="SSF56672">
    <property type="entry name" value="DNA/RNA polymerases"/>
    <property type="match status" value="1"/>
</dbReference>
<dbReference type="GO" id="GO:0003684">
    <property type="term" value="F:damaged DNA binding"/>
    <property type="evidence" value="ECO:0007669"/>
    <property type="project" value="InterPro"/>
</dbReference>
<dbReference type="PANTHER" id="PTHR35369">
    <property type="entry name" value="BLR3025 PROTEIN-RELATED"/>
    <property type="match status" value="1"/>
</dbReference>
<evidence type="ECO:0000256" key="2">
    <source>
        <dbReference type="ARBA" id="ARBA00010945"/>
    </source>
</evidence>
<dbReference type="EC" id="2.7.7.7" evidence="4"/>
<dbReference type="InterPro" id="IPR043502">
    <property type="entry name" value="DNA/RNA_pol_sf"/>
</dbReference>
<evidence type="ECO:0000256" key="3">
    <source>
        <dbReference type="ARBA" id="ARBA00011245"/>
    </source>
</evidence>
<evidence type="ECO:0000313" key="9">
    <source>
        <dbReference type="EMBL" id="ASK47000.1"/>
    </source>
</evidence>
<dbReference type="GO" id="GO:0016740">
    <property type="term" value="F:transferase activity"/>
    <property type="evidence" value="ECO:0007669"/>
    <property type="project" value="UniProtKB-KW"/>
</dbReference>
<protein>
    <recommendedName>
        <fullName evidence="4">DNA-directed DNA polymerase</fullName>
        <ecNumber evidence="4">2.7.7.7</ecNumber>
    </recommendedName>
</protein>
<dbReference type="Gene3D" id="3.30.70.270">
    <property type="match status" value="1"/>
</dbReference>
<dbReference type="Pfam" id="PF00817">
    <property type="entry name" value="IMS"/>
    <property type="match status" value="1"/>
</dbReference>
<dbReference type="GO" id="GO:0006281">
    <property type="term" value="P:DNA repair"/>
    <property type="evidence" value="ECO:0007669"/>
    <property type="project" value="InterPro"/>
</dbReference>
<comment type="function">
    <text evidence="6">Poorly processive, error-prone DNA polymerase involved in untargeted mutagenesis. Copies undamaged DNA at stalled replication forks, which arise in vivo from mismatched or misaligned primer ends. These misaligned primers can be extended by PolIV. Exhibits no 3'-5' exonuclease (proofreading) activity. May be involved in translesional synthesis, in conjunction with the beta clamp from PolIII.</text>
</comment>
<dbReference type="PROSITE" id="PS50173">
    <property type="entry name" value="UMUC"/>
    <property type="match status" value="1"/>
</dbReference>
<evidence type="ECO:0000256" key="6">
    <source>
        <dbReference type="ARBA" id="ARBA00025589"/>
    </source>
</evidence>
<proteinExistence type="inferred from homology"/>
<evidence type="ECO:0000256" key="4">
    <source>
        <dbReference type="ARBA" id="ARBA00012417"/>
    </source>
</evidence>
<organism evidence="9">
    <name type="scientific">Agrobacterium tumefaciens</name>
    <dbReference type="NCBI Taxonomy" id="358"/>
    <lineage>
        <taxon>Bacteria</taxon>
        <taxon>Pseudomonadati</taxon>
        <taxon>Pseudomonadota</taxon>
        <taxon>Alphaproteobacteria</taxon>
        <taxon>Hyphomicrobiales</taxon>
        <taxon>Rhizobiaceae</taxon>
        <taxon>Rhizobium/Agrobacterium group</taxon>
        <taxon>Agrobacterium</taxon>
        <taxon>Agrobacterium tumefaciens complex</taxon>
    </lineage>
</organism>
<keyword evidence="5" id="KW-0227">DNA damage</keyword>
<sequence length="503" mass="54836">MPRVVSVFLPTLATDRIRRADPGILPETPVVVVSHSGSKRTVAAVDAAAFKVGVRVGMPAAKAQAMISGLHLVDADPAGDALAIERLALWMLRQYTPVVATDSPDGVVMDTEGADHLRGGELLMLTGLVNALRGRGLQARGAIADTWGCAHAIARATRREVIIVPVGETAKAVVNLPISSLRLPSDIVGGLAVLGFRTVGELSATPRAPLTLRFGPEVGRRLDQMFGCLAEPIDPIRTVEFVEVSRSFSEPIGAAETIAKYIGKLVVELCAALETRGQGVRRADLIIYRVDNTLQSLRAGTAKPVRDIPHLTKLLCSSIEKIDPGFGIEKLSLAATMIEPFEEKQSISSLVEETIVDVTPLLDSFGNRGQRMYRLAPVESDVPERNVGRVSPVSAKLGQAWPTRWPRPSRMLARPERIEVIALTPDHPPASMTWRGKRRRIKRGDGPERVFGEWWVRSSEMEAVRDYYSVEDEDGNRFWVYRSGDGLDPATGTAKWFLHGIYG</sequence>
<comment type="subunit">
    <text evidence="3">Monomer.</text>
</comment>
<feature type="domain" description="UmuC" evidence="8">
    <location>
        <begin position="25"/>
        <end position="73"/>
    </location>
</feature>
<dbReference type="PANTHER" id="PTHR35369:SF2">
    <property type="entry name" value="BLR3025 PROTEIN"/>
    <property type="match status" value="1"/>
</dbReference>
<evidence type="ECO:0000256" key="7">
    <source>
        <dbReference type="ARBA" id="ARBA00049244"/>
    </source>
</evidence>
<dbReference type="InterPro" id="IPR050356">
    <property type="entry name" value="SulA_CellDiv_inhibitor"/>
</dbReference>
<dbReference type="InterPro" id="IPR043128">
    <property type="entry name" value="Rev_trsase/Diguanyl_cyclase"/>
</dbReference>
<comment type="cofactor">
    <cofactor evidence="1">
        <name>Mg(2+)</name>
        <dbReference type="ChEBI" id="CHEBI:18420"/>
    </cofactor>
</comment>
<geneLocation type="plasmid" evidence="9">
    <name>pTi_CFBP2407</name>
</geneLocation>
<dbReference type="InterPro" id="IPR017961">
    <property type="entry name" value="DNA_pol_Y-fam_little_finger"/>
</dbReference>
<evidence type="ECO:0000256" key="5">
    <source>
        <dbReference type="ARBA" id="ARBA00022763"/>
    </source>
</evidence>
<dbReference type="EMBL" id="KY000060">
    <property type="protein sequence ID" value="ASK47000.1"/>
    <property type="molecule type" value="Genomic_DNA"/>
</dbReference>